<feature type="chain" id="PRO_5021327293" description="Reelin domain-containing protein" evidence="1">
    <location>
        <begin position="20"/>
        <end position="207"/>
    </location>
</feature>
<evidence type="ECO:0000259" key="2">
    <source>
        <dbReference type="Pfam" id="PF02014"/>
    </source>
</evidence>
<dbReference type="AlphaFoldDB" id="A0A507DZ96"/>
<dbReference type="InterPro" id="IPR002861">
    <property type="entry name" value="Reeler_dom"/>
</dbReference>
<reference evidence="3 4" key="1">
    <citation type="journal article" date="2019" name="Sci. Rep.">
        <title>Comparative genomics of chytrid fungi reveal insights into the obligate biotrophic and pathogenic lifestyle of Synchytrium endobioticum.</title>
        <authorList>
            <person name="van de Vossenberg B.T.L.H."/>
            <person name="Warris S."/>
            <person name="Nguyen H.D.T."/>
            <person name="van Gent-Pelzer M.P.E."/>
            <person name="Joly D.L."/>
            <person name="van de Geest H.C."/>
            <person name="Bonants P.J.M."/>
            <person name="Smith D.S."/>
            <person name="Levesque C.A."/>
            <person name="van der Lee T.A.J."/>
        </authorList>
    </citation>
    <scope>NUCLEOTIDE SEQUENCE [LARGE SCALE GENOMIC DNA]</scope>
    <source>
        <strain evidence="3 4">CBS 809.83</strain>
    </source>
</reference>
<dbReference type="Pfam" id="PF02014">
    <property type="entry name" value="Reeler"/>
    <property type="match status" value="1"/>
</dbReference>
<evidence type="ECO:0000313" key="3">
    <source>
        <dbReference type="EMBL" id="TPX57103.1"/>
    </source>
</evidence>
<evidence type="ECO:0000256" key="1">
    <source>
        <dbReference type="SAM" id="SignalP"/>
    </source>
</evidence>
<name>A0A507DZ96_9FUNG</name>
<evidence type="ECO:0000313" key="4">
    <source>
        <dbReference type="Proteomes" id="UP000318582"/>
    </source>
</evidence>
<dbReference type="Gene3D" id="2.60.40.4060">
    <property type="entry name" value="Reeler domain"/>
    <property type="match status" value="1"/>
</dbReference>
<protein>
    <recommendedName>
        <fullName evidence="2">Reelin domain-containing protein</fullName>
    </recommendedName>
</protein>
<sequence length="207" mass="21621">MRFTALSVVACLLAPAVSAFQLCQADTGKLDALKTVGANNAVTGYSLVFDAGLKEYNPNVAVNVTVPGGGNFQQILLYAAENRYGNHSGTWVNYDKGAYETLDGKDETSNPAGCAKLGLAATLASKNTDAKTLPATFQWLPPATPTSGSIRFWGIVVKSPELGYTYVYTEGVKAQNPYPQVQANSASAATGCVALLLASVASGLLFL</sequence>
<feature type="domain" description="Reelin" evidence="2">
    <location>
        <begin position="53"/>
        <end position="159"/>
    </location>
</feature>
<dbReference type="InterPro" id="IPR042307">
    <property type="entry name" value="Reeler_sf"/>
</dbReference>
<dbReference type="EMBL" id="QEAQ01000058">
    <property type="protein sequence ID" value="TPX57103.1"/>
    <property type="molecule type" value="Genomic_DNA"/>
</dbReference>
<gene>
    <name evidence="3" type="ORF">PhCBS80983_g04081</name>
</gene>
<feature type="signal peptide" evidence="1">
    <location>
        <begin position="1"/>
        <end position="19"/>
    </location>
</feature>
<proteinExistence type="predicted"/>
<accession>A0A507DZ96</accession>
<keyword evidence="1" id="KW-0732">Signal</keyword>
<keyword evidence="4" id="KW-1185">Reference proteome</keyword>
<organism evidence="3 4">
    <name type="scientific">Powellomyces hirtus</name>
    <dbReference type="NCBI Taxonomy" id="109895"/>
    <lineage>
        <taxon>Eukaryota</taxon>
        <taxon>Fungi</taxon>
        <taxon>Fungi incertae sedis</taxon>
        <taxon>Chytridiomycota</taxon>
        <taxon>Chytridiomycota incertae sedis</taxon>
        <taxon>Chytridiomycetes</taxon>
        <taxon>Spizellomycetales</taxon>
        <taxon>Powellomycetaceae</taxon>
        <taxon>Powellomyces</taxon>
    </lineage>
</organism>
<dbReference type="Proteomes" id="UP000318582">
    <property type="component" value="Unassembled WGS sequence"/>
</dbReference>
<comment type="caution">
    <text evidence="3">The sequence shown here is derived from an EMBL/GenBank/DDBJ whole genome shotgun (WGS) entry which is preliminary data.</text>
</comment>